<evidence type="ECO:0000256" key="9">
    <source>
        <dbReference type="ARBA" id="ARBA00023180"/>
    </source>
</evidence>
<evidence type="ECO:0000256" key="7">
    <source>
        <dbReference type="ARBA" id="ARBA00022989"/>
    </source>
</evidence>
<keyword evidence="5 10" id="KW-0812">Transmembrane</keyword>
<feature type="transmembrane region" description="Helical" evidence="10">
    <location>
        <begin position="36"/>
        <end position="57"/>
    </location>
</feature>
<feature type="transmembrane region" description="Helical" evidence="10">
    <location>
        <begin position="311"/>
        <end position="333"/>
    </location>
</feature>
<keyword evidence="4 10" id="KW-1003">Cell membrane</keyword>
<dbReference type="GO" id="GO:0005886">
    <property type="term" value="C:plasma membrane"/>
    <property type="evidence" value="ECO:0007669"/>
    <property type="project" value="UniProtKB-SubCell"/>
</dbReference>
<dbReference type="PANTHER" id="PTHR31030">
    <property type="entry name" value="PLASMA MEMBRANE FUSION PROTEIN PRM1"/>
    <property type="match status" value="1"/>
</dbReference>
<sequence length="1016" mass="111594">MSVASESHPSRWNVPPPTYDAQSSYMSSTLTPYLQLPHLLSLTWLAYPILSLTFVAFRLQLSLSASQDAVANAKDNLLASCKAAERAAATAASMPRYLAIASNEQFADAVNGSLNAARATLVLSLTIMEAIINFIIDLYRSTFLCFLELVVRGGLAVLIAAVQELNNLIESVANGLRTSIQNDIGSANSAIKSAIDAINKINPFSDITAPQIAVPSLDGLQNISLPPSFQQALTNLNNSLPTVAELKDKIEDVIDTPFELLKKDINDTFGALSFNSSVLPVPQQSRLSFCNDMDLSVVDDVGRDFVKIAKIGTLILILLALLLIGLNCLLEWYKWRCMKAHLQYTREAWTSDPTITHSKSSAVPQVTLSDHNLMMLHANSAHPLLTRITNNLSRRLHLTPSQHTHLQWFFNYIFHPPALACLLIGLIGILSIQIQLAAMGPLVSKYEERSASTASDFSNTIATSINDTMFSQSAAYANDVNARVDAMQATINEGIFGWVNGTTVTLNTTIVNFYNDIQTAVSTVFDGTILETPAHEFIKCIIGTKVDAIENALTFLHDNLKIDMPRVNQTVLVMSPESVNEATSPIAAAAIGGGEGNQEGLIPRLVNSYADSLRKERVMFAIFIAIWGFVVLIALCVIFWHSYGKKWVELRKRRKWEKEQRSGINGIVIPFRTGMSSGDEKRNDTAEGLCSLTPMPSPKPSVFDRFAFARTVPPAPIQSETLPNVGTVENKGKKWGTFLSPQTMAASLPYKPTRRVGRKPVAKELLVSDHQEVGDDVSSFNSAAEPNRRNTAWFARMATKLGGKQPEAELPSPSELSFPRSQLQINVDRASSHVNSPNLVTENSALNSRWSASPDATQTSWSNILVPTQKTPPYPRVELPSRPKPRHTPSDVESTLGVSLMAPPLHHGFDASPSRQNTRNIPPPSIKYSQLYPSQRLAPPPPRHRRTSSVPWKVPDDNNSTSITPVTRLLTTTHARKSSSVDPFVTPFDDEHRVTIAHPHYMRKSIPTNPFNAIAL</sequence>
<keyword evidence="8 10" id="KW-0472">Membrane</keyword>
<evidence type="ECO:0000256" key="6">
    <source>
        <dbReference type="ARBA" id="ARBA00022971"/>
    </source>
</evidence>
<dbReference type="EMBL" id="MU150294">
    <property type="protein sequence ID" value="KAF9460713.1"/>
    <property type="molecule type" value="Genomic_DNA"/>
</dbReference>
<keyword evidence="7 10" id="KW-1133">Transmembrane helix</keyword>
<evidence type="ECO:0000256" key="2">
    <source>
        <dbReference type="ARBA" id="ARBA00004651"/>
    </source>
</evidence>
<name>A0A9P5XZX2_9AGAR</name>
<keyword evidence="13" id="KW-1185">Reference proteome</keyword>
<evidence type="ECO:0000256" key="11">
    <source>
        <dbReference type="SAM" id="MobiDB-lite"/>
    </source>
</evidence>
<feature type="transmembrane region" description="Helical" evidence="10">
    <location>
        <begin position="417"/>
        <end position="439"/>
    </location>
</feature>
<feature type="transmembrane region" description="Helical" evidence="10">
    <location>
        <begin position="618"/>
        <end position="643"/>
    </location>
</feature>
<dbReference type="InterPro" id="IPR026777">
    <property type="entry name" value="PRM1"/>
</dbReference>
<evidence type="ECO:0000256" key="5">
    <source>
        <dbReference type="ARBA" id="ARBA00022692"/>
    </source>
</evidence>
<gene>
    <name evidence="12" type="ORF">BDZ94DRAFT_1311228</name>
</gene>
<feature type="region of interest" description="Disordered" evidence="11">
    <location>
        <begin position="849"/>
        <end position="959"/>
    </location>
</feature>
<dbReference type="PANTHER" id="PTHR31030:SF1">
    <property type="entry name" value="PLASMA MEMBRANE FUSION PROTEIN PRM1"/>
    <property type="match status" value="1"/>
</dbReference>
<proteinExistence type="inferred from homology"/>
<comment type="subcellular location">
    <subcellularLocation>
        <location evidence="2 10">Cell membrane</location>
        <topology evidence="2 10">Multi-pass membrane protein</topology>
    </subcellularLocation>
</comment>
<accession>A0A9P5XZX2</accession>
<comment type="similarity">
    <text evidence="3 10">Belongs to the PRM1 family.</text>
</comment>
<evidence type="ECO:0000256" key="1">
    <source>
        <dbReference type="ARBA" id="ARBA00002512"/>
    </source>
</evidence>
<evidence type="ECO:0000313" key="12">
    <source>
        <dbReference type="EMBL" id="KAF9460713.1"/>
    </source>
</evidence>
<dbReference type="AlphaFoldDB" id="A0A9P5XZX2"/>
<protein>
    <recommendedName>
        <fullName evidence="10">Plasma membrane fusion protein PRM1</fullName>
    </recommendedName>
</protein>
<evidence type="ECO:0000313" key="13">
    <source>
        <dbReference type="Proteomes" id="UP000807353"/>
    </source>
</evidence>
<organism evidence="12 13">
    <name type="scientific">Collybia nuda</name>
    <dbReference type="NCBI Taxonomy" id="64659"/>
    <lineage>
        <taxon>Eukaryota</taxon>
        <taxon>Fungi</taxon>
        <taxon>Dikarya</taxon>
        <taxon>Basidiomycota</taxon>
        <taxon>Agaricomycotina</taxon>
        <taxon>Agaricomycetes</taxon>
        <taxon>Agaricomycetidae</taxon>
        <taxon>Agaricales</taxon>
        <taxon>Tricholomatineae</taxon>
        <taxon>Clitocybaceae</taxon>
        <taxon>Collybia</taxon>
    </lineage>
</organism>
<evidence type="ECO:0000256" key="10">
    <source>
        <dbReference type="RuleBase" id="RU366035"/>
    </source>
</evidence>
<comment type="caution">
    <text evidence="10">Lacks conserved residue(s) required for the propagation of feature annotation.</text>
</comment>
<keyword evidence="6 10" id="KW-0184">Conjugation</keyword>
<dbReference type="GO" id="GO:0032220">
    <property type="term" value="P:plasma membrane fusion involved in cytogamy"/>
    <property type="evidence" value="ECO:0007669"/>
    <property type="project" value="TreeGrafter"/>
</dbReference>
<comment type="caution">
    <text evidence="12">The sequence shown here is derived from an EMBL/GenBank/DDBJ whole genome shotgun (WGS) entry which is preliminary data.</text>
</comment>
<feature type="compositionally biased region" description="Polar residues" evidence="11">
    <location>
        <begin position="849"/>
        <end position="869"/>
    </location>
</feature>
<dbReference type="OrthoDB" id="10248838at2759"/>
<keyword evidence="9" id="KW-0325">Glycoprotein</keyword>
<reference evidence="12" key="1">
    <citation type="submission" date="2020-11" db="EMBL/GenBank/DDBJ databases">
        <authorList>
            <consortium name="DOE Joint Genome Institute"/>
            <person name="Ahrendt S."/>
            <person name="Riley R."/>
            <person name="Andreopoulos W."/>
            <person name="Labutti K."/>
            <person name="Pangilinan J."/>
            <person name="Ruiz-Duenas F.J."/>
            <person name="Barrasa J.M."/>
            <person name="Sanchez-Garcia M."/>
            <person name="Camarero S."/>
            <person name="Miyauchi S."/>
            <person name="Serrano A."/>
            <person name="Linde D."/>
            <person name="Babiker R."/>
            <person name="Drula E."/>
            <person name="Ayuso-Fernandez I."/>
            <person name="Pacheco R."/>
            <person name="Padilla G."/>
            <person name="Ferreira P."/>
            <person name="Barriuso J."/>
            <person name="Kellner H."/>
            <person name="Castanera R."/>
            <person name="Alfaro M."/>
            <person name="Ramirez L."/>
            <person name="Pisabarro A.G."/>
            <person name="Kuo A."/>
            <person name="Tritt A."/>
            <person name="Lipzen A."/>
            <person name="He G."/>
            <person name="Yan M."/>
            <person name="Ng V."/>
            <person name="Cullen D."/>
            <person name="Martin F."/>
            <person name="Rosso M.-N."/>
            <person name="Henrissat B."/>
            <person name="Hibbett D."/>
            <person name="Martinez A.T."/>
            <person name="Grigoriev I.V."/>
        </authorList>
    </citation>
    <scope>NUCLEOTIDE SEQUENCE</scope>
    <source>
        <strain evidence="12">CBS 247.69</strain>
    </source>
</reference>
<evidence type="ECO:0000256" key="4">
    <source>
        <dbReference type="ARBA" id="ARBA00022475"/>
    </source>
</evidence>
<evidence type="ECO:0000256" key="8">
    <source>
        <dbReference type="ARBA" id="ARBA00023136"/>
    </source>
</evidence>
<evidence type="ECO:0000256" key="3">
    <source>
        <dbReference type="ARBA" id="ARBA00010780"/>
    </source>
</evidence>
<dbReference type="Proteomes" id="UP000807353">
    <property type="component" value="Unassembled WGS sequence"/>
</dbReference>
<comment type="function">
    <text evidence="1 10">Involved in cell fusion during mating by stabilizing the plasma membrane fusion event.</text>
</comment>
<dbReference type="GO" id="GO:0043332">
    <property type="term" value="C:mating projection tip"/>
    <property type="evidence" value="ECO:0007669"/>
    <property type="project" value="UniProtKB-UniRule"/>
</dbReference>